<sequence>MKKEVENDCKDVFDICNGHLVDISHSTYYIIKKLKNLYDDYLYLNYPPYNCNFDDECYKNYKELILISQNSYNNSFNDVLKKFNDEYNSKMKTWPGCISVPKSLYSYYGRYGDKTFLASFLRFYQKRNEALKISDSFEKEYKNLTDKNYTLLYNTVEY</sequence>
<dbReference type="EMBL" id="BDQF01000309">
    <property type="protein sequence ID" value="GAW84419.1"/>
    <property type="molecule type" value="Genomic_DNA"/>
</dbReference>
<dbReference type="AlphaFoldDB" id="A0A1Y1JPP6"/>
<evidence type="ECO:0000313" key="2">
    <source>
        <dbReference type="Proteomes" id="UP000195521"/>
    </source>
</evidence>
<dbReference type="GeneID" id="39745227"/>
<name>A0A1Y1JPP6_PLAGO</name>
<protein>
    <submittedName>
        <fullName evidence="1">Variable surface protein</fullName>
    </submittedName>
</protein>
<evidence type="ECO:0000313" key="1">
    <source>
        <dbReference type="EMBL" id="GAW84419.1"/>
    </source>
</evidence>
<dbReference type="RefSeq" id="XP_028547008.1">
    <property type="nucleotide sequence ID" value="XM_028691207.1"/>
</dbReference>
<proteinExistence type="predicted"/>
<keyword evidence="2" id="KW-1185">Reference proteome</keyword>
<dbReference type="Proteomes" id="UP000195521">
    <property type="component" value="Unassembled WGS sequence"/>
</dbReference>
<reference evidence="2" key="1">
    <citation type="submission" date="2017-04" db="EMBL/GenBank/DDBJ databases">
        <title>Plasmodium gonderi genome.</title>
        <authorList>
            <person name="Arisue N."/>
            <person name="Honma H."/>
            <person name="Kawai S."/>
            <person name="Tougan T."/>
            <person name="Tanabe K."/>
            <person name="Horii T."/>
        </authorList>
    </citation>
    <scope>NUCLEOTIDE SEQUENCE [LARGE SCALE GENOMIC DNA]</scope>
    <source>
        <strain evidence="2">ATCC 30045</strain>
    </source>
</reference>
<organism evidence="1 2">
    <name type="scientific">Plasmodium gonderi</name>
    <dbReference type="NCBI Taxonomy" id="77519"/>
    <lineage>
        <taxon>Eukaryota</taxon>
        <taxon>Sar</taxon>
        <taxon>Alveolata</taxon>
        <taxon>Apicomplexa</taxon>
        <taxon>Aconoidasida</taxon>
        <taxon>Haemosporida</taxon>
        <taxon>Plasmodiidae</taxon>
        <taxon>Plasmodium</taxon>
        <taxon>Plasmodium (Plasmodium)</taxon>
    </lineage>
</organism>
<accession>A0A1Y1JPP6</accession>
<gene>
    <name evidence="1" type="ORF">PGO_002875</name>
</gene>
<comment type="caution">
    <text evidence="1">The sequence shown here is derived from an EMBL/GenBank/DDBJ whole genome shotgun (WGS) entry which is preliminary data.</text>
</comment>